<sequence>MELTYIYHSGFALKYKSFSIIIDYFKEPFSSFETEWVHSQLLNYSGRLYVLSSHSHPDHFCPEIFNWKKEKEDIRYLLSKDILDVEKSKRTKVIYLDKLDVYEDDLIRVKAYGSTDIGVSFLIEAEGKRYFHAGDLNNWHWNEECSEEESAGYESSFLKEVELIAKEVNHIDLAIFPIDPRLGKDYMRGAEQFISRIPTNIFSPMHFDNEYQKAAAFASFARIKKCKVIKWNHKGDCYTL</sequence>
<dbReference type="SUPFAM" id="SSF56281">
    <property type="entry name" value="Metallo-hydrolase/oxidoreductase"/>
    <property type="match status" value="1"/>
</dbReference>
<keyword evidence="2" id="KW-1185">Reference proteome</keyword>
<dbReference type="EMBL" id="AP028055">
    <property type="protein sequence ID" value="BEG99346.1"/>
    <property type="molecule type" value="Genomic_DNA"/>
</dbReference>
<dbReference type="PANTHER" id="PTHR42967">
    <property type="entry name" value="METAL DEPENDENT HYDROLASE"/>
    <property type="match status" value="1"/>
</dbReference>
<dbReference type="GO" id="GO:0016787">
    <property type="term" value="F:hydrolase activity"/>
    <property type="evidence" value="ECO:0007669"/>
    <property type="project" value="UniProtKB-KW"/>
</dbReference>
<reference evidence="1 2" key="1">
    <citation type="submission" date="2023-04" db="EMBL/GenBank/DDBJ databases">
        <title>Draft genome sequence of acteroides sedimenti strain YN3PY1.</title>
        <authorList>
            <person name="Yoshida N."/>
        </authorList>
    </citation>
    <scope>NUCLEOTIDE SEQUENCE [LARGE SCALE GENOMIC DNA]</scope>
    <source>
        <strain evidence="1 2">YN3PY1</strain>
    </source>
</reference>
<name>A0ABM8IBG6_9BACE</name>
<accession>A0ABM8IBG6</accession>
<dbReference type="Pfam" id="PF13483">
    <property type="entry name" value="Lactamase_B_3"/>
    <property type="match status" value="1"/>
</dbReference>
<dbReference type="RefSeq" id="WP_353329820.1">
    <property type="nucleotide sequence ID" value="NZ_AP028055.1"/>
</dbReference>
<dbReference type="Gene3D" id="3.60.15.10">
    <property type="entry name" value="Ribonuclease Z/Hydroxyacylglutathione hydrolase-like"/>
    <property type="match status" value="1"/>
</dbReference>
<evidence type="ECO:0000313" key="2">
    <source>
        <dbReference type="Proteomes" id="UP001496674"/>
    </source>
</evidence>
<keyword evidence="1" id="KW-0378">Hydrolase</keyword>
<evidence type="ECO:0000313" key="1">
    <source>
        <dbReference type="EMBL" id="BEG99346.1"/>
    </source>
</evidence>
<gene>
    <name evidence="1" type="ORF">BSYN_16110</name>
</gene>
<proteinExistence type="predicted"/>
<dbReference type="InterPro" id="IPR036866">
    <property type="entry name" value="RibonucZ/Hydroxyglut_hydro"/>
</dbReference>
<protein>
    <submittedName>
        <fullName evidence="1">Hydrolase</fullName>
    </submittedName>
</protein>
<organism evidence="1 2">
    <name type="scientific">Bacteroides sedimenti</name>
    <dbReference type="NCBI Taxonomy" id="2136147"/>
    <lineage>
        <taxon>Bacteria</taxon>
        <taxon>Pseudomonadati</taxon>
        <taxon>Bacteroidota</taxon>
        <taxon>Bacteroidia</taxon>
        <taxon>Bacteroidales</taxon>
        <taxon>Bacteroidaceae</taxon>
        <taxon>Bacteroides</taxon>
    </lineage>
</organism>
<dbReference type="PANTHER" id="PTHR42967:SF1">
    <property type="entry name" value="MBL FOLD METALLO-HYDROLASE"/>
    <property type="match status" value="1"/>
</dbReference>
<dbReference type="Proteomes" id="UP001496674">
    <property type="component" value="Chromosome"/>
</dbReference>